<evidence type="ECO:0000313" key="4">
    <source>
        <dbReference type="Proteomes" id="UP000556436"/>
    </source>
</evidence>
<feature type="transmembrane region" description="Helical" evidence="2">
    <location>
        <begin position="398"/>
        <end position="418"/>
    </location>
</feature>
<feature type="transmembrane region" description="Helical" evidence="2">
    <location>
        <begin position="74"/>
        <end position="97"/>
    </location>
</feature>
<feature type="compositionally biased region" description="Pro residues" evidence="1">
    <location>
        <begin position="201"/>
        <end position="222"/>
    </location>
</feature>
<name>A0A7W7LJD6_STRNE</name>
<feature type="transmembrane region" description="Helical" evidence="2">
    <location>
        <begin position="372"/>
        <end position="392"/>
    </location>
</feature>
<keyword evidence="2" id="KW-1133">Transmembrane helix</keyword>
<dbReference type="RefSeq" id="WP_184740546.1">
    <property type="nucleotide sequence ID" value="NZ_JACHJG010000033.1"/>
</dbReference>
<keyword evidence="2" id="KW-0812">Transmembrane</keyword>
<accession>A0A7W7LJD6</accession>
<gene>
    <name evidence="3" type="ORF">FHS38_007055</name>
</gene>
<sequence length="522" mass="53200">MAGANVIGGGGVSVVAALRAPVRGVLRVFGRRGVEGVSIPGQEGAGAGVFVVVFLSVVEIALVDALLSAPWARVAALLAGLAVAYVMVGFAVALVACPHRLAAGKLTVSYGAAFRAEVPLHLVEEVAERRAMTGQSRTAEVSDGVLWVPVMSVTNVVLRLREPARLEAGRATGAVREIRIHAADPGAAVRAVRGALAAGPVPRPSPGAPQPSPVPRPSPAPRTGPGVAGEGPGVARLSPGVAGEAAGQAPRWLRRLRWAGLLVLLAEVVLVASGLLDWRIAAGVLAVTEGVLLVLGLVFGAAFVSGYRRLRRAGLGRRAALGGAFFSLVPPPVAEIVRHELSVWGVLARAVAFRTQQERGEARLGRAPGPGWAPVAAAVVLAAGAAGLPAWLGPAPVVLAGALVLLYAAAVAAAFAVAGRVRRHGVCGGRVVLRWGLRHMVVFPLAAVEDAGIADAAGQRSSESRFVVPGRAAGALVLRLGSPVEVPARMGALRPVMTIVVPLPDAAAARTTFLGRPEGESR</sequence>
<feature type="region of interest" description="Disordered" evidence="1">
    <location>
        <begin position="199"/>
        <end position="233"/>
    </location>
</feature>
<feature type="transmembrane region" description="Helical" evidence="2">
    <location>
        <begin position="258"/>
        <end position="276"/>
    </location>
</feature>
<dbReference type="Proteomes" id="UP000556436">
    <property type="component" value="Unassembled WGS sequence"/>
</dbReference>
<evidence type="ECO:0000313" key="3">
    <source>
        <dbReference type="EMBL" id="MBB4890962.1"/>
    </source>
</evidence>
<proteinExistence type="predicted"/>
<protein>
    <submittedName>
        <fullName evidence="3">Uncharacterized protein</fullName>
    </submittedName>
</protein>
<dbReference type="AlphaFoldDB" id="A0A7W7LJD6"/>
<dbReference type="EMBL" id="JACHJG010000033">
    <property type="protein sequence ID" value="MBB4890962.1"/>
    <property type="molecule type" value="Genomic_DNA"/>
</dbReference>
<feature type="transmembrane region" description="Helical" evidence="2">
    <location>
        <begin position="6"/>
        <end position="26"/>
    </location>
</feature>
<evidence type="ECO:0000256" key="1">
    <source>
        <dbReference type="SAM" id="MobiDB-lite"/>
    </source>
</evidence>
<feature type="transmembrane region" description="Helical" evidence="2">
    <location>
        <begin position="282"/>
        <end position="307"/>
    </location>
</feature>
<evidence type="ECO:0000256" key="2">
    <source>
        <dbReference type="SAM" id="Phobius"/>
    </source>
</evidence>
<feature type="transmembrane region" description="Helical" evidence="2">
    <location>
        <begin position="47"/>
        <end position="68"/>
    </location>
</feature>
<organism evidence="3 4">
    <name type="scientific">Streptomyces netropsis</name>
    <name type="common">Streptoverticillium netropsis</name>
    <dbReference type="NCBI Taxonomy" id="55404"/>
    <lineage>
        <taxon>Bacteria</taxon>
        <taxon>Bacillati</taxon>
        <taxon>Actinomycetota</taxon>
        <taxon>Actinomycetes</taxon>
        <taxon>Kitasatosporales</taxon>
        <taxon>Streptomycetaceae</taxon>
        <taxon>Streptomyces</taxon>
    </lineage>
</organism>
<keyword evidence="2" id="KW-0472">Membrane</keyword>
<reference evidence="3 4" key="1">
    <citation type="submission" date="2020-08" db="EMBL/GenBank/DDBJ databases">
        <title>Genomic Encyclopedia of Type Strains, Phase III (KMG-III): the genomes of soil and plant-associated and newly described type strains.</title>
        <authorList>
            <person name="Whitman W."/>
        </authorList>
    </citation>
    <scope>NUCLEOTIDE SEQUENCE [LARGE SCALE GENOMIC DNA]</scope>
    <source>
        <strain evidence="3 4">CECT 3265</strain>
    </source>
</reference>
<keyword evidence="4" id="KW-1185">Reference proteome</keyword>
<comment type="caution">
    <text evidence="3">The sequence shown here is derived from an EMBL/GenBank/DDBJ whole genome shotgun (WGS) entry which is preliminary data.</text>
</comment>